<dbReference type="Gene3D" id="3.30.200.20">
    <property type="entry name" value="Phosphorylase Kinase, domain 1"/>
    <property type="match status" value="1"/>
</dbReference>
<dbReference type="PANTHER" id="PTHR45647">
    <property type="entry name" value="OS02G0152300 PROTEIN"/>
    <property type="match status" value="1"/>
</dbReference>
<dbReference type="InterPro" id="IPR011009">
    <property type="entry name" value="Kinase-like_dom_sf"/>
</dbReference>
<evidence type="ECO:0000256" key="7">
    <source>
        <dbReference type="SAM" id="Coils"/>
    </source>
</evidence>
<evidence type="ECO:0000256" key="3">
    <source>
        <dbReference type="ARBA" id="ARBA00004906"/>
    </source>
</evidence>
<evidence type="ECO:0000256" key="4">
    <source>
        <dbReference type="ARBA" id="ARBA00012483"/>
    </source>
</evidence>
<dbReference type="EC" id="2.3.2.27" evidence="4"/>
<proteinExistence type="predicted"/>
<dbReference type="CDD" id="cd16655">
    <property type="entry name" value="RING-Ubox_WDSUB1-like"/>
    <property type="match status" value="1"/>
</dbReference>
<keyword evidence="11" id="KW-1185">Reference proteome</keyword>
<dbReference type="InterPro" id="IPR051348">
    <property type="entry name" value="U-box_ubiquitin_ligases"/>
</dbReference>
<evidence type="ECO:0000256" key="6">
    <source>
        <dbReference type="ARBA" id="ARBA00022786"/>
    </source>
</evidence>
<reference evidence="10 11" key="1">
    <citation type="journal article" date="2023" name="Hortic Res">
        <title>Pangenome of water caltrop reveals structural variations and asymmetric subgenome divergence after allopolyploidization.</title>
        <authorList>
            <person name="Zhang X."/>
            <person name="Chen Y."/>
            <person name="Wang L."/>
            <person name="Yuan Y."/>
            <person name="Fang M."/>
            <person name="Shi L."/>
            <person name="Lu R."/>
            <person name="Comes H.P."/>
            <person name="Ma Y."/>
            <person name="Chen Y."/>
            <person name="Huang G."/>
            <person name="Zhou Y."/>
            <person name="Zheng Z."/>
            <person name="Qiu Y."/>
        </authorList>
    </citation>
    <scope>NUCLEOTIDE SEQUENCE [LARGE SCALE GENOMIC DNA]</scope>
    <source>
        <tissue evidence="10">Roots</tissue>
    </source>
</reference>
<comment type="catalytic activity">
    <reaction evidence="1">
        <text>S-ubiquitinyl-[E2 ubiquitin-conjugating enzyme]-L-cysteine + [acceptor protein]-L-lysine = [E2 ubiquitin-conjugating enzyme]-L-cysteine + N(6)-ubiquitinyl-[acceptor protein]-L-lysine.</text>
        <dbReference type="EC" id="2.3.2.27"/>
    </reaction>
</comment>
<name>A0AAN7KNV1_9MYRT</name>
<dbReference type="PROSITE" id="PS50011">
    <property type="entry name" value="PROTEIN_KINASE_DOM"/>
    <property type="match status" value="1"/>
</dbReference>
<evidence type="ECO:0000256" key="2">
    <source>
        <dbReference type="ARBA" id="ARBA00003861"/>
    </source>
</evidence>
<sequence>MGSSAEETIFVAVGKNVERNRTTLFWALDNFPHKRICLLHVHTPARSAALNDGSLAAYKLKENGIQVRQKDIEMQKMHQLFSQYQILLADTRVEADMTWIEMDDIGEGIVASISSHDIRWLVMGAASNKHYSKNMSALKSRKAMFVCQNAPEFSHIWFTCKGCLIYTRNVRNLNKTKEVIDRELKNGNNLEEENAPLLHLATSLRTETREHDGEACKHERLSIQRSRSGNFDYNLNLPVLPWRMKRRSLTWDTVDTGKSEFQGILNQRYQCSEDPSSNLKLRLTVYTEQRTPRSKFDDSYRLEQAQTDVENSRKKEFVEAIKRWKEEDNACHAKQNEKLLEISCAKESNERKELETELRMIRQELEDMRNQLTEVTKQLHSVQEQKSILENEISESNFMVRELEEKILSAVELLITFKERRDKLRAEYEHALQVVRELRKSVIMKSPSFCSAVIFSFTFEEIMDATHSFDQSYKIGEGDCGTMYKGVLRHVDVAIKMLPSSFFQGVLDFQNEVEILSRVRHPNLIALIGTCPESYTLIYEYVKNGNLQDRLTCRGNKTPTLPWQTRMLITAEICSTLIFLHSHEPPIIHGNIKPSNILLDPNFVSKISDLGITRLAAKQASRPDSTSIHKDPEYFQMGELTRGSDVHNFGVILLQLISGRSDSSVLKDMKHAIEKGNFDMLLDASAGDWPLDEVEQLALMATRCCESKNIERPNLASEIWTIVELMRDLAMASASRLRVKENHQAPSHFVCPIYQEVMKDPLIAADGFTYEAEAIRGWLESGHNTSPMTNLKLMHTDLVPNYALLYAIQEWRQLL</sequence>
<feature type="domain" description="U-box" evidence="9">
    <location>
        <begin position="744"/>
        <end position="815"/>
    </location>
</feature>
<evidence type="ECO:0000313" key="11">
    <source>
        <dbReference type="Proteomes" id="UP001345219"/>
    </source>
</evidence>
<dbReference type="Gene3D" id="1.10.510.10">
    <property type="entry name" value="Transferase(Phosphotransferase) domain 1"/>
    <property type="match status" value="1"/>
</dbReference>
<keyword evidence="5" id="KW-0808">Transferase</keyword>
<feature type="domain" description="Protein kinase" evidence="8">
    <location>
        <begin position="469"/>
        <end position="726"/>
    </location>
</feature>
<dbReference type="GO" id="GO:0005524">
    <property type="term" value="F:ATP binding"/>
    <property type="evidence" value="ECO:0007669"/>
    <property type="project" value="InterPro"/>
</dbReference>
<comment type="pathway">
    <text evidence="3">Protein modification; protein ubiquitination.</text>
</comment>
<keyword evidence="6" id="KW-0833">Ubl conjugation pathway</keyword>
<dbReference type="InterPro" id="IPR000719">
    <property type="entry name" value="Prot_kinase_dom"/>
</dbReference>
<dbReference type="GO" id="GO:0016567">
    <property type="term" value="P:protein ubiquitination"/>
    <property type="evidence" value="ECO:0007669"/>
    <property type="project" value="InterPro"/>
</dbReference>
<keyword evidence="7" id="KW-0175">Coiled coil</keyword>
<comment type="caution">
    <text evidence="10">The sequence shown here is derived from an EMBL/GenBank/DDBJ whole genome shotgun (WGS) entry which is preliminary data.</text>
</comment>
<dbReference type="SUPFAM" id="SSF57850">
    <property type="entry name" value="RING/U-box"/>
    <property type="match status" value="1"/>
</dbReference>
<dbReference type="AlphaFoldDB" id="A0AAN7KNV1"/>
<dbReference type="GO" id="GO:0004672">
    <property type="term" value="F:protein kinase activity"/>
    <property type="evidence" value="ECO:0007669"/>
    <property type="project" value="InterPro"/>
</dbReference>
<feature type="coiled-coil region" evidence="7">
    <location>
        <begin position="337"/>
        <end position="441"/>
    </location>
</feature>
<gene>
    <name evidence="10" type="ORF">SAY87_030824</name>
</gene>
<dbReference type="Pfam" id="PF04564">
    <property type="entry name" value="U-box"/>
    <property type="match status" value="1"/>
</dbReference>
<dbReference type="SUPFAM" id="SSF56112">
    <property type="entry name" value="Protein kinase-like (PK-like)"/>
    <property type="match status" value="1"/>
</dbReference>
<evidence type="ECO:0000259" key="8">
    <source>
        <dbReference type="PROSITE" id="PS50011"/>
    </source>
</evidence>
<dbReference type="PROSITE" id="PS51698">
    <property type="entry name" value="U_BOX"/>
    <property type="match status" value="1"/>
</dbReference>
<protein>
    <recommendedName>
        <fullName evidence="4">RING-type E3 ubiquitin transferase</fullName>
        <ecNumber evidence="4">2.3.2.27</ecNumber>
    </recommendedName>
</protein>
<evidence type="ECO:0000259" key="9">
    <source>
        <dbReference type="PROSITE" id="PS51698"/>
    </source>
</evidence>
<dbReference type="InterPro" id="IPR003613">
    <property type="entry name" value="Ubox_domain"/>
</dbReference>
<dbReference type="Pfam" id="PF07714">
    <property type="entry name" value="PK_Tyr_Ser-Thr"/>
    <property type="match status" value="1"/>
</dbReference>
<dbReference type="Gene3D" id="3.30.40.10">
    <property type="entry name" value="Zinc/RING finger domain, C3HC4 (zinc finger)"/>
    <property type="match status" value="1"/>
</dbReference>
<dbReference type="EMBL" id="JAXIOK010000005">
    <property type="protein sequence ID" value="KAK4770292.1"/>
    <property type="molecule type" value="Genomic_DNA"/>
</dbReference>
<dbReference type="Proteomes" id="UP001345219">
    <property type="component" value="Chromosome 24"/>
</dbReference>
<dbReference type="PANTHER" id="PTHR45647:SF22">
    <property type="entry name" value="U-BOX DOMAIN-CONTAINING PROTEIN 32"/>
    <property type="match status" value="1"/>
</dbReference>
<dbReference type="CDD" id="cd01989">
    <property type="entry name" value="USP_STK_Ubox_N"/>
    <property type="match status" value="1"/>
</dbReference>
<evidence type="ECO:0000256" key="5">
    <source>
        <dbReference type="ARBA" id="ARBA00022679"/>
    </source>
</evidence>
<dbReference type="InterPro" id="IPR001245">
    <property type="entry name" value="Ser-Thr/Tyr_kinase_cat_dom"/>
</dbReference>
<evidence type="ECO:0000313" key="10">
    <source>
        <dbReference type="EMBL" id="KAK4770292.1"/>
    </source>
</evidence>
<evidence type="ECO:0000256" key="1">
    <source>
        <dbReference type="ARBA" id="ARBA00000900"/>
    </source>
</evidence>
<accession>A0AAN7KNV1</accession>
<dbReference type="InterPro" id="IPR013083">
    <property type="entry name" value="Znf_RING/FYVE/PHD"/>
</dbReference>
<organism evidence="10 11">
    <name type="scientific">Trapa incisa</name>
    <dbReference type="NCBI Taxonomy" id="236973"/>
    <lineage>
        <taxon>Eukaryota</taxon>
        <taxon>Viridiplantae</taxon>
        <taxon>Streptophyta</taxon>
        <taxon>Embryophyta</taxon>
        <taxon>Tracheophyta</taxon>
        <taxon>Spermatophyta</taxon>
        <taxon>Magnoliopsida</taxon>
        <taxon>eudicotyledons</taxon>
        <taxon>Gunneridae</taxon>
        <taxon>Pentapetalae</taxon>
        <taxon>rosids</taxon>
        <taxon>malvids</taxon>
        <taxon>Myrtales</taxon>
        <taxon>Lythraceae</taxon>
        <taxon>Trapa</taxon>
    </lineage>
</organism>
<dbReference type="SMART" id="SM00504">
    <property type="entry name" value="Ubox"/>
    <property type="match status" value="1"/>
</dbReference>
<dbReference type="GO" id="GO:0061630">
    <property type="term" value="F:ubiquitin protein ligase activity"/>
    <property type="evidence" value="ECO:0007669"/>
    <property type="project" value="UniProtKB-EC"/>
</dbReference>
<comment type="function">
    <text evidence="2">Functions as an E3 ubiquitin ligase.</text>
</comment>